<feature type="transmembrane region" description="Helical" evidence="1">
    <location>
        <begin position="25"/>
        <end position="43"/>
    </location>
</feature>
<keyword evidence="1" id="KW-0472">Membrane</keyword>
<protein>
    <submittedName>
        <fullName evidence="2">DUF2933 domain-containing protein</fullName>
    </submittedName>
</protein>
<evidence type="ECO:0000313" key="2">
    <source>
        <dbReference type="EMBL" id="MFD2617962.1"/>
    </source>
</evidence>
<proteinExistence type="predicted"/>
<sequence length="82" mass="9189">MSCCGNHHHGNHNNQGGEHKRSHNWMMIVCLMIPAIIIGSFFLTNNFSGLSSLLPLALVLICPLMHLILMPLMMKKNKGQDH</sequence>
<accession>A0ABW5PTE7</accession>
<keyword evidence="1" id="KW-1133">Transmembrane helix</keyword>
<reference evidence="3" key="1">
    <citation type="journal article" date="2019" name="Int. J. Syst. Evol. Microbiol.">
        <title>The Global Catalogue of Microorganisms (GCM) 10K type strain sequencing project: providing services to taxonomists for standard genome sequencing and annotation.</title>
        <authorList>
            <consortium name="The Broad Institute Genomics Platform"/>
            <consortium name="The Broad Institute Genome Sequencing Center for Infectious Disease"/>
            <person name="Wu L."/>
            <person name="Ma J."/>
        </authorList>
    </citation>
    <scope>NUCLEOTIDE SEQUENCE [LARGE SCALE GENOMIC DNA]</scope>
    <source>
        <strain evidence="3">TISTR 2241</strain>
    </source>
</reference>
<dbReference type="Proteomes" id="UP001597458">
    <property type="component" value="Unassembled WGS sequence"/>
</dbReference>
<evidence type="ECO:0000256" key="1">
    <source>
        <dbReference type="SAM" id="Phobius"/>
    </source>
</evidence>
<dbReference type="Pfam" id="PF11666">
    <property type="entry name" value="DUF2933"/>
    <property type="match status" value="1"/>
</dbReference>
<dbReference type="EMBL" id="JBHUMR010000014">
    <property type="protein sequence ID" value="MFD2617962.1"/>
    <property type="molecule type" value="Genomic_DNA"/>
</dbReference>
<keyword evidence="1" id="KW-0812">Transmembrane</keyword>
<name>A0ABW5PTE7_9BACI</name>
<gene>
    <name evidence="2" type="ORF">ACFSTF_11655</name>
</gene>
<keyword evidence="3" id="KW-1185">Reference proteome</keyword>
<comment type="caution">
    <text evidence="2">The sequence shown here is derived from an EMBL/GenBank/DDBJ whole genome shotgun (WGS) entry which is preliminary data.</text>
</comment>
<organism evidence="2 3">
    <name type="scientific">Terrilactibacillus laevilacticus</name>
    <dbReference type="NCBI Taxonomy" id="1380157"/>
    <lineage>
        <taxon>Bacteria</taxon>
        <taxon>Bacillati</taxon>
        <taxon>Bacillota</taxon>
        <taxon>Bacilli</taxon>
        <taxon>Bacillales</taxon>
        <taxon>Bacillaceae</taxon>
        <taxon>Terrilactibacillus</taxon>
    </lineage>
</organism>
<dbReference type="InterPro" id="IPR021682">
    <property type="entry name" value="DUF2933"/>
</dbReference>
<dbReference type="RefSeq" id="WP_141190435.1">
    <property type="nucleotide sequence ID" value="NZ_JBHUMR010000014.1"/>
</dbReference>
<evidence type="ECO:0000313" key="3">
    <source>
        <dbReference type="Proteomes" id="UP001597458"/>
    </source>
</evidence>
<feature type="transmembrane region" description="Helical" evidence="1">
    <location>
        <begin position="49"/>
        <end position="69"/>
    </location>
</feature>